<feature type="chain" id="PRO_5038908067" description="Lipoprotein" evidence="1">
    <location>
        <begin position="18"/>
        <end position="180"/>
    </location>
</feature>
<organism evidence="2 3">
    <name type="scientific">Dactylosporangium siamense</name>
    <dbReference type="NCBI Taxonomy" id="685454"/>
    <lineage>
        <taxon>Bacteria</taxon>
        <taxon>Bacillati</taxon>
        <taxon>Actinomycetota</taxon>
        <taxon>Actinomycetes</taxon>
        <taxon>Micromonosporales</taxon>
        <taxon>Micromonosporaceae</taxon>
        <taxon>Dactylosporangium</taxon>
    </lineage>
</organism>
<name>A0A919PNI6_9ACTN</name>
<dbReference type="RefSeq" id="WP_239136275.1">
    <property type="nucleotide sequence ID" value="NZ_BAAAVW010000019.1"/>
</dbReference>
<evidence type="ECO:0000313" key="3">
    <source>
        <dbReference type="Proteomes" id="UP000660611"/>
    </source>
</evidence>
<gene>
    <name evidence="2" type="ORF">Dsi01nite_058920</name>
</gene>
<protein>
    <recommendedName>
        <fullName evidence="4">Lipoprotein</fullName>
    </recommendedName>
</protein>
<proteinExistence type="predicted"/>
<comment type="caution">
    <text evidence="2">The sequence shown here is derived from an EMBL/GenBank/DDBJ whole genome shotgun (WGS) entry which is preliminary data.</text>
</comment>
<dbReference type="EMBL" id="BONQ01000089">
    <property type="protein sequence ID" value="GIG47851.1"/>
    <property type="molecule type" value="Genomic_DNA"/>
</dbReference>
<keyword evidence="1" id="KW-0732">Signal</keyword>
<dbReference type="PROSITE" id="PS51257">
    <property type="entry name" value="PROKAR_LIPOPROTEIN"/>
    <property type="match status" value="1"/>
</dbReference>
<dbReference type="Proteomes" id="UP000660611">
    <property type="component" value="Unassembled WGS sequence"/>
</dbReference>
<feature type="signal peptide" evidence="1">
    <location>
        <begin position="1"/>
        <end position="17"/>
    </location>
</feature>
<evidence type="ECO:0000313" key="2">
    <source>
        <dbReference type="EMBL" id="GIG47851.1"/>
    </source>
</evidence>
<evidence type="ECO:0000256" key="1">
    <source>
        <dbReference type="SAM" id="SignalP"/>
    </source>
</evidence>
<dbReference type="AlphaFoldDB" id="A0A919PNI6"/>
<evidence type="ECO:0008006" key="4">
    <source>
        <dbReference type="Google" id="ProtNLM"/>
    </source>
</evidence>
<accession>A0A919PNI6</accession>
<sequence>MHIRVVASGLLFVLVSAGTGGCGADGAGDVAPKQWAQSVCTALTPWRAEIADLTTKAQQQLQSAKTASQTKTNIVDLLAGAETASEKARLGISDAGVPDVSGGTRVAQQFSASLSKARDAYGNAKRSVEALPTADAKAFYTSVGSAFAVLKEEYEQSAIDPKHVGQKDLQKAFSEVPECR</sequence>
<reference evidence="2" key="1">
    <citation type="submission" date="2021-01" db="EMBL/GenBank/DDBJ databases">
        <title>Whole genome shotgun sequence of Dactylosporangium siamense NBRC 106093.</title>
        <authorList>
            <person name="Komaki H."/>
            <person name="Tamura T."/>
        </authorList>
    </citation>
    <scope>NUCLEOTIDE SEQUENCE</scope>
    <source>
        <strain evidence="2">NBRC 106093</strain>
    </source>
</reference>
<keyword evidence="3" id="KW-1185">Reference proteome</keyword>